<dbReference type="PANTHER" id="PTHR43124:SF3">
    <property type="entry name" value="CHLORAMPHENICOL EFFLUX PUMP RV0191"/>
    <property type="match status" value="1"/>
</dbReference>
<feature type="transmembrane region" description="Helical" evidence="7">
    <location>
        <begin position="47"/>
        <end position="67"/>
    </location>
</feature>
<evidence type="ECO:0000313" key="9">
    <source>
        <dbReference type="EMBL" id="MFD2830743.1"/>
    </source>
</evidence>
<dbReference type="PROSITE" id="PS50850">
    <property type="entry name" value="MFS"/>
    <property type="match status" value="1"/>
</dbReference>
<keyword evidence="6 7" id="KW-0472">Membrane</keyword>
<feature type="transmembrane region" description="Helical" evidence="7">
    <location>
        <begin position="105"/>
        <end position="124"/>
    </location>
</feature>
<dbReference type="InterPro" id="IPR050189">
    <property type="entry name" value="MFS_Efflux_Transporters"/>
</dbReference>
<dbReference type="InterPro" id="IPR036259">
    <property type="entry name" value="MFS_trans_sf"/>
</dbReference>
<comment type="subcellular location">
    <subcellularLocation>
        <location evidence="1">Cell membrane</location>
        <topology evidence="1">Multi-pass membrane protein</topology>
    </subcellularLocation>
</comment>
<keyword evidence="10" id="KW-1185">Reference proteome</keyword>
<feature type="transmembrane region" description="Helical" evidence="7">
    <location>
        <begin position="74"/>
        <end position="93"/>
    </location>
</feature>
<dbReference type="InterPro" id="IPR011701">
    <property type="entry name" value="MFS"/>
</dbReference>
<dbReference type="SUPFAM" id="SSF103473">
    <property type="entry name" value="MFS general substrate transporter"/>
    <property type="match status" value="1"/>
</dbReference>
<evidence type="ECO:0000256" key="5">
    <source>
        <dbReference type="ARBA" id="ARBA00022989"/>
    </source>
</evidence>
<sequence length="394" mass="41690">MVNVSRRVVLAVFMIGTFAIGMTEYVVTGLLTQFAQDLDVQVATTGLLLSVYAISVTVFGPAVRLLTLRFSPKLLLLILTAVFIGSNVVAALAPNFETLLLSRLLSATMHAPFFGLTMSLAMAISPPHKKTSSIAAINGGLTIAIMLGVPFGSFIGATLDWRIVFWMIAALGVITLIGLFFVTPNYRPKEIPKVRNELSVFKNKNVLMVIFIIVFGFSGVFTAYTFMEPMLRDITGFGALGITISMFLFGVGAVSGNFLSGAVQPNMLTRRLIMTMAALGVILLLFTVMLGTPVFAYLASFLFGAGTFGTTPLLNAKIIFAAVEAPALAGTLAASVFNLANSIGATLGSVLLGSGLGYTGITLVAAGMILFGGLSMVIGSRFEDKSLFESPQQS</sequence>
<evidence type="ECO:0000259" key="8">
    <source>
        <dbReference type="PROSITE" id="PS50850"/>
    </source>
</evidence>
<proteinExistence type="predicted"/>
<evidence type="ECO:0000256" key="1">
    <source>
        <dbReference type="ARBA" id="ARBA00004651"/>
    </source>
</evidence>
<evidence type="ECO:0000256" key="3">
    <source>
        <dbReference type="ARBA" id="ARBA00022475"/>
    </source>
</evidence>
<dbReference type="EMBL" id="JBHUOQ010000004">
    <property type="protein sequence ID" value="MFD2830743.1"/>
    <property type="molecule type" value="Genomic_DNA"/>
</dbReference>
<name>A0ABW5X005_9STAP</name>
<evidence type="ECO:0000256" key="4">
    <source>
        <dbReference type="ARBA" id="ARBA00022692"/>
    </source>
</evidence>
<dbReference type="Proteomes" id="UP001597519">
    <property type="component" value="Unassembled WGS sequence"/>
</dbReference>
<evidence type="ECO:0000256" key="7">
    <source>
        <dbReference type="SAM" id="Phobius"/>
    </source>
</evidence>
<keyword evidence="4 7" id="KW-0812">Transmembrane</keyword>
<keyword evidence="2" id="KW-0813">Transport</keyword>
<keyword evidence="3" id="KW-1003">Cell membrane</keyword>
<gene>
    <name evidence="9" type="ORF">ACFSX4_09760</name>
</gene>
<feature type="transmembrane region" description="Helical" evidence="7">
    <location>
        <begin position="136"/>
        <end position="157"/>
    </location>
</feature>
<evidence type="ECO:0000256" key="6">
    <source>
        <dbReference type="ARBA" id="ARBA00023136"/>
    </source>
</evidence>
<keyword evidence="5 7" id="KW-1133">Transmembrane helix</keyword>
<accession>A0ABW5X005</accession>
<feature type="transmembrane region" description="Helical" evidence="7">
    <location>
        <begin position="206"/>
        <end position="227"/>
    </location>
</feature>
<evidence type="ECO:0000313" key="10">
    <source>
        <dbReference type="Proteomes" id="UP001597519"/>
    </source>
</evidence>
<dbReference type="InterPro" id="IPR020846">
    <property type="entry name" value="MFS_dom"/>
</dbReference>
<evidence type="ECO:0000256" key="2">
    <source>
        <dbReference type="ARBA" id="ARBA00022448"/>
    </source>
</evidence>
<feature type="transmembrane region" description="Helical" evidence="7">
    <location>
        <begin position="327"/>
        <end position="352"/>
    </location>
</feature>
<dbReference type="PANTHER" id="PTHR43124">
    <property type="entry name" value="PURINE EFFLUX PUMP PBUE"/>
    <property type="match status" value="1"/>
</dbReference>
<feature type="transmembrane region" description="Helical" evidence="7">
    <location>
        <begin position="358"/>
        <end position="378"/>
    </location>
</feature>
<dbReference type="CDD" id="cd17324">
    <property type="entry name" value="MFS_NepI_like"/>
    <property type="match status" value="1"/>
</dbReference>
<comment type="caution">
    <text evidence="9">The sequence shown here is derived from an EMBL/GenBank/DDBJ whole genome shotgun (WGS) entry which is preliminary data.</text>
</comment>
<feature type="transmembrane region" description="Helical" evidence="7">
    <location>
        <begin position="163"/>
        <end position="186"/>
    </location>
</feature>
<feature type="transmembrane region" description="Helical" evidence="7">
    <location>
        <begin position="239"/>
        <end position="260"/>
    </location>
</feature>
<reference evidence="10" key="1">
    <citation type="journal article" date="2019" name="Int. J. Syst. Evol. Microbiol.">
        <title>The Global Catalogue of Microorganisms (GCM) 10K type strain sequencing project: providing services to taxonomists for standard genome sequencing and annotation.</title>
        <authorList>
            <consortium name="The Broad Institute Genomics Platform"/>
            <consortium name="The Broad Institute Genome Sequencing Center for Infectious Disease"/>
            <person name="Wu L."/>
            <person name="Ma J."/>
        </authorList>
    </citation>
    <scope>NUCLEOTIDE SEQUENCE [LARGE SCALE GENOMIC DNA]</scope>
    <source>
        <strain evidence="10">KCTC 33575</strain>
    </source>
</reference>
<feature type="transmembrane region" description="Helical" evidence="7">
    <location>
        <begin position="7"/>
        <end position="27"/>
    </location>
</feature>
<feature type="domain" description="Major facilitator superfamily (MFS) profile" evidence="8">
    <location>
        <begin position="9"/>
        <end position="384"/>
    </location>
</feature>
<dbReference type="RefSeq" id="WP_377774077.1">
    <property type="nucleotide sequence ID" value="NZ_JBHUOQ010000004.1"/>
</dbReference>
<dbReference type="Gene3D" id="1.20.1250.20">
    <property type="entry name" value="MFS general substrate transporter like domains"/>
    <property type="match status" value="1"/>
</dbReference>
<organism evidence="9 10">
    <name type="scientific">Corticicoccus populi</name>
    <dbReference type="NCBI Taxonomy" id="1812821"/>
    <lineage>
        <taxon>Bacteria</taxon>
        <taxon>Bacillati</taxon>
        <taxon>Bacillota</taxon>
        <taxon>Bacilli</taxon>
        <taxon>Bacillales</taxon>
        <taxon>Staphylococcaceae</taxon>
        <taxon>Corticicoccus</taxon>
    </lineage>
</organism>
<dbReference type="Pfam" id="PF07690">
    <property type="entry name" value="MFS_1"/>
    <property type="match status" value="1"/>
</dbReference>
<protein>
    <submittedName>
        <fullName evidence="9">MFS transporter</fullName>
    </submittedName>
</protein>